<dbReference type="GeneID" id="77949037"/>
<sequence length="366" mass="42200">MTTVAQAFGYRSNRLSEAHPSIAFQCGIGIELELEGDDHIEADMWECTEDGSLRNGCEMVCSRPYNGVELFDAINNLSEAVMESEAEGTWRCSTHVHMDMRDADSNIVKKVILGWTFYEALMFKCSGYHRYRSNFCPAFAVVQAQVMNASEAFNYEGENFFRHIVDRWDKYTSLNLLPLAQFGSVEFRISEPKWKKGQLLNLVNRFLVLKKLAVENAEMDNEEFVEMLNRVRFDPMLPHLPLDYTPRHEDLDSGYRLARDILFCRNRSVRQVGRIRLQTLDNSGSVVVSLRDMSDFYGFLGYVRGNAQDVHNEIMALYETEISETREATEGQIRSMLNMMRESGVSDNNVTEYIPDHLEIQLERLL</sequence>
<keyword evidence="1" id="KW-0032">Aminotransferase</keyword>
<dbReference type="RefSeq" id="YP_010672750.1">
    <property type="nucleotide sequence ID" value="NC_070979.1"/>
</dbReference>
<accession>A0A2Z3DMV0</accession>
<reference evidence="2" key="1">
    <citation type="submission" date="2018-01" db="EMBL/GenBank/DDBJ databases">
        <authorList>
            <person name="van Mierlo J.T."/>
            <person name="Hagens S."/>
            <person name="Witte S."/>
            <person name="Klamert S."/>
            <person name="van de Straat L."/>
        </authorList>
    </citation>
    <scope>NUCLEOTIDE SEQUENCE [LARGE SCALE GENOMIC DNA]</scope>
</reference>
<dbReference type="Proteomes" id="UP000257884">
    <property type="component" value="Segment"/>
</dbReference>
<evidence type="ECO:0000313" key="2">
    <source>
        <dbReference type="Proteomes" id="UP000257884"/>
    </source>
</evidence>
<keyword evidence="2" id="KW-1185">Reference proteome</keyword>
<dbReference type="EMBL" id="MG748548">
    <property type="protein sequence ID" value="AVZ45165.1"/>
    <property type="molecule type" value="Genomic_DNA"/>
</dbReference>
<dbReference type="GO" id="GO:0008483">
    <property type="term" value="F:transaminase activity"/>
    <property type="evidence" value="ECO:0007669"/>
    <property type="project" value="UniProtKB-KW"/>
</dbReference>
<organism evidence="1 2">
    <name type="scientific">Escherichia phage EP335</name>
    <dbReference type="NCBI Taxonomy" id="2070199"/>
    <lineage>
        <taxon>Viruses</taxon>
        <taxon>Duplodnaviria</taxon>
        <taxon>Heunggongvirae</taxon>
        <taxon>Uroviricota</taxon>
        <taxon>Caudoviricetes</taxon>
        <taxon>Mktvariviridae</taxon>
        <taxon>Gordonclarkvirinae</taxon>
        <taxon>Nieuwekanaalvirus</taxon>
        <taxon>Nieuwekanaalvirus EP335</taxon>
    </lineage>
</organism>
<name>A0A2Z3DMV0_9CAUD</name>
<dbReference type="KEGG" id="vg:77949037"/>
<evidence type="ECO:0000313" key="1">
    <source>
        <dbReference type="EMBL" id="AVZ45165.1"/>
    </source>
</evidence>
<protein>
    <submittedName>
        <fullName evidence="1">Putative L-glutamine-D-fructose-6-phosphate aminotransferase-like protein</fullName>
    </submittedName>
</protein>
<keyword evidence="1" id="KW-0808">Transferase</keyword>
<proteinExistence type="predicted"/>